<keyword evidence="8" id="KW-0539">Nucleus</keyword>
<gene>
    <name evidence="13" type="ORF">LOD99_4852</name>
</gene>
<comment type="caution">
    <text evidence="13">The sequence shown here is derived from an EMBL/GenBank/DDBJ whole genome shotgun (WGS) entry which is preliminary data.</text>
</comment>
<evidence type="ECO:0000259" key="11">
    <source>
        <dbReference type="PROSITE" id="PS50102"/>
    </source>
</evidence>
<evidence type="ECO:0000256" key="5">
    <source>
        <dbReference type="ARBA" id="ARBA00023015"/>
    </source>
</evidence>
<evidence type="ECO:0000256" key="1">
    <source>
        <dbReference type="ARBA" id="ARBA00004123"/>
    </source>
</evidence>
<feature type="compositionally biased region" description="Basic residues" evidence="10">
    <location>
        <begin position="176"/>
        <end position="186"/>
    </location>
</feature>
<dbReference type="AlphaFoldDB" id="A0AAV7JSC5"/>
<feature type="domain" description="RRM" evidence="11">
    <location>
        <begin position="9"/>
        <end position="84"/>
    </location>
</feature>
<accession>A0AAV7JSC5</accession>
<feature type="domain" description="RRM" evidence="11">
    <location>
        <begin position="308"/>
        <end position="385"/>
    </location>
</feature>
<feature type="compositionally biased region" description="Basic residues" evidence="10">
    <location>
        <begin position="109"/>
        <end position="119"/>
    </location>
</feature>
<sequence>MISRKNASKHLWVGNLPDDMSETEIKDYFSKWGRVEAIKKLPKKDPSGGLAAFIDFESMEAAVSCHQDKHMIGRQEIRTDYNYERRFVDYRKYPSTGGNTGPPPGAPRRVWRPTRHRSSSRSLSLSRSRSRSPSRSRSSTRDSRSFSRSKSLSPRRYSTSRSISNSSSGSGGSKDHMRRKVKRTGKHQSDTLRIINLPEKVPDKVIAYELDREFKKNYDVKSVRIHGGQFSRKFALIKFATSDEAINAMDTRQGRVVAGFRLELLLWDPVGPPLRKDSYQYRTFAANKGSYHPPYGYWQEGMDPGASRCLFVGNVHKGTHPEEVDDVFRKYGQILSVDIKDNASGSSATYAFVQMFNLNSACYAKKVLNGRFIGRNRCKVAFGKGTICSNVWIDGLDPTLTNLEVKEEFARFGEVIAIAFDRRCGTAIIQFGNRDAATSVFKRMRGKPIGRNKILVDYASQECKDLFYEHLKKVEKDRQSLKRSESFEDKPKARPLSQSYSQQRHSSYRKYREFDEPDDYSKELQDFNKYNKRVYHRKKERTDEHWQTVDEASSSGEDSHDGGKGSRRERGKKKRRSGSKRGHENSITPDSGSSSESESSDNVHSKKTRRSRSPPFDKKNKYSREKDISDDDSPRLIRKNDHSPFLNSGVKRQFSSDEELEDKKYTNNTPRSPPYIDNDSKLEPMDLSGDHSGKKTKISPYLEDIDDGKRESSASEYRRKTDSRAKRTGATISETDMSRSKRTRKVQDEFAEAEERKRREREEKEKKKPRREPTTPSPIANTQNSEANRDTPQGGGTGSGDQQVYASATQQQQQQQTQALMDLLRRYPVMWQGHLCLKNDSAAVQMHFLAGTLKLAEFALPQSQMAQPPPSLRISQRMRLDATQLDGVEKRLEKQSDYCLLLALPCGRDPLDVHHQTKTLRECFIKYLNTKDAAGIINVANYVVHIFPPCTFSEKHLKVAAPDLLNSAADSGHLMILIVLGSKS</sequence>
<evidence type="ECO:0000313" key="14">
    <source>
        <dbReference type="Proteomes" id="UP001165289"/>
    </source>
</evidence>
<keyword evidence="7" id="KW-0804">Transcription</keyword>
<comment type="subcellular location">
    <subcellularLocation>
        <location evidence="1">Nucleus</location>
    </subcellularLocation>
</comment>
<dbReference type="InterPro" id="IPR035979">
    <property type="entry name" value="RBD_domain_sf"/>
</dbReference>
<feature type="compositionally biased region" description="Polar residues" evidence="10">
    <location>
        <begin position="777"/>
        <end position="786"/>
    </location>
</feature>
<dbReference type="InterPro" id="IPR012677">
    <property type="entry name" value="Nucleotide-bd_a/b_plait_sf"/>
</dbReference>
<evidence type="ECO:0000256" key="3">
    <source>
        <dbReference type="ARBA" id="ARBA00022553"/>
    </source>
</evidence>
<feature type="compositionally biased region" description="Basic and acidic residues" evidence="10">
    <location>
        <begin position="745"/>
        <end position="766"/>
    </location>
</feature>
<dbReference type="Pfam" id="PF00076">
    <property type="entry name" value="RRM_1"/>
    <property type="match status" value="3"/>
</dbReference>
<reference evidence="13 14" key="1">
    <citation type="journal article" date="2023" name="BMC Biol.">
        <title>The compact genome of the sponge Oopsacas minuta (Hexactinellida) is lacking key metazoan core genes.</title>
        <authorList>
            <person name="Santini S."/>
            <person name="Schenkelaars Q."/>
            <person name="Jourda C."/>
            <person name="Duchesne M."/>
            <person name="Belahbib H."/>
            <person name="Rocher C."/>
            <person name="Selva M."/>
            <person name="Riesgo A."/>
            <person name="Vervoort M."/>
            <person name="Leys S.P."/>
            <person name="Kodjabachian L."/>
            <person name="Le Bivic A."/>
            <person name="Borchiellini C."/>
            <person name="Claverie J.M."/>
            <person name="Renard E."/>
        </authorList>
    </citation>
    <scope>NUCLEOTIDE SEQUENCE [LARGE SCALE GENOMIC DNA]</scope>
    <source>
        <strain evidence="13">SPO-2</strain>
    </source>
</reference>
<evidence type="ECO:0000256" key="2">
    <source>
        <dbReference type="ARBA" id="ARBA00005387"/>
    </source>
</evidence>
<evidence type="ECO:0000256" key="7">
    <source>
        <dbReference type="ARBA" id="ARBA00023163"/>
    </source>
</evidence>
<evidence type="ECO:0000259" key="12">
    <source>
        <dbReference type="PROSITE" id="PS50917"/>
    </source>
</evidence>
<evidence type="ECO:0000256" key="10">
    <source>
        <dbReference type="SAM" id="MobiDB-lite"/>
    </source>
</evidence>
<name>A0AAV7JSC5_9METZ</name>
<dbReference type="SUPFAM" id="SSF54928">
    <property type="entry name" value="RNA-binding domain, RBD"/>
    <property type="match status" value="2"/>
</dbReference>
<keyword evidence="6" id="KW-0175">Coiled coil</keyword>
<evidence type="ECO:0000256" key="9">
    <source>
        <dbReference type="PROSITE-ProRule" id="PRU00176"/>
    </source>
</evidence>
<keyword evidence="4 9" id="KW-0694">RNA-binding</keyword>
<dbReference type="Pfam" id="PF07744">
    <property type="entry name" value="SPOC"/>
    <property type="match status" value="1"/>
</dbReference>
<keyword evidence="14" id="KW-1185">Reference proteome</keyword>
<proteinExistence type="inferred from homology"/>
<evidence type="ECO:0000256" key="6">
    <source>
        <dbReference type="ARBA" id="ARBA00023054"/>
    </source>
</evidence>
<feature type="compositionally biased region" description="Basic and acidic residues" evidence="10">
    <location>
        <begin position="557"/>
        <end position="568"/>
    </location>
</feature>
<dbReference type="Gene3D" id="3.30.70.330">
    <property type="match status" value="4"/>
</dbReference>
<evidence type="ECO:0000313" key="13">
    <source>
        <dbReference type="EMBL" id="KAI6651601.1"/>
    </source>
</evidence>
<feature type="compositionally biased region" description="Low complexity" evidence="10">
    <location>
        <begin position="146"/>
        <end position="168"/>
    </location>
</feature>
<feature type="domain" description="RRM" evidence="11">
    <location>
        <begin position="190"/>
        <end position="269"/>
    </location>
</feature>
<feature type="domain" description="RRM" evidence="11">
    <location>
        <begin position="389"/>
        <end position="461"/>
    </location>
</feature>
<dbReference type="GO" id="GO:0003723">
    <property type="term" value="F:RNA binding"/>
    <property type="evidence" value="ECO:0007669"/>
    <property type="project" value="UniProtKB-UniRule"/>
</dbReference>
<dbReference type="InterPro" id="IPR012921">
    <property type="entry name" value="SPOC_C"/>
</dbReference>
<dbReference type="SUPFAM" id="SSF100939">
    <property type="entry name" value="SPOC domain-like"/>
    <property type="match status" value="1"/>
</dbReference>
<feature type="compositionally biased region" description="Basic and acidic residues" evidence="10">
    <location>
        <begin position="707"/>
        <end position="725"/>
    </location>
</feature>
<dbReference type="GO" id="GO:0005634">
    <property type="term" value="C:nucleus"/>
    <property type="evidence" value="ECO:0007669"/>
    <property type="project" value="UniProtKB-SubCell"/>
</dbReference>
<feature type="compositionally biased region" description="Basic and acidic residues" evidence="10">
    <location>
        <begin position="479"/>
        <end position="492"/>
    </location>
</feature>
<evidence type="ECO:0000256" key="4">
    <source>
        <dbReference type="ARBA" id="ARBA00022884"/>
    </source>
</evidence>
<protein>
    <submittedName>
        <fullName evidence="13">Msx2-interacting protein-like</fullName>
    </submittedName>
</protein>
<keyword evidence="3" id="KW-0597">Phosphoprotein</keyword>
<organism evidence="13 14">
    <name type="scientific">Oopsacas minuta</name>
    <dbReference type="NCBI Taxonomy" id="111878"/>
    <lineage>
        <taxon>Eukaryota</taxon>
        <taxon>Metazoa</taxon>
        <taxon>Porifera</taxon>
        <taxon>Hexactinellida</taxon>
        <taxon>Hexasterophora</taxon>
        <taxon>Lyssacinosida</taxon>
        <taxon>Leucopsacidae</taxon>
        <taxon>Oopsacas</taxon>
    </lineage>
</organism>
<feature type="compositionally biased region" description="Basic and acidic residues" evidence="10">
    <location>
        <begin position="678"/>
        <end position="693"/>
    </location>
</feature>
<dbReference type="FunFam" id="2.40.290.10:FF:000002">
    <property type="entry name" value="Spen family transcriptional repressor"/>
    <property type="match status" value="1"/>
</dbReference>
<dbReference type="CDD" id="cd21543">
    <property type="entry name" value="SPOC_SHARP"/>
    <property type="match status" value="1"/>
</dbReference>
<feature type="region of interest" description="Disordered" evidence="10">
    <location>
        <begin position="538"/>
        <end position="811"/>
    </location>
</feature>
<feature type="region of interest" description="Disordered" evidence="10">
    <location>
        <begin position="92"/>
        <end position="191"/>
    </location>
</feature>
<dbReference type="Gene3D" id="2.40.290.10">
    <property type="match status" value="1"/>
</dbReference>
<evidence type="ECO:0000256" key="8">
    <source>
        <dbReference type="ARBA" id="ARBA00023242"/>
    </source>
</evidence>
<feature type="compositionally biased region" description="Basic residues" evidence="10">
    <location>
        <begin position="569"/>
        <end position="580"/>
    </location>
</feature>
<feature type="compositionally biased region" description="Basic and acidic residues" evidence="10">
    <location>
        <begin position="615"/>
        <end position="642"/>
    </location>
</feature>
<dbReference type="InterPro" id="IPR016194">
    <property type="entry name" value="SPOC-like_C_dom_sf"/>
</dbReference>
<keyword evidence="5" id="KW-0805">Transcription regulation</keyword>
<dbReference type="PANTHER" id="PTHR23189">
    <property type="entry name" value="RNA RECOGNITION MOTIF-CONTAINING"/>
    <property type="match status" value="1"/>
</dbReference>
<dbReference type="InterPro" id="IPR010912">
    <property type="entry name" value="SPOC_met"/>
</dbReference>
<dbReference type="InterPro" id="IPR000504">
    <property type="entry name" value="RRM_dom"/>
</dbReference>
<dbReference type="PROSITE" id="PS50102">
    <property type="entry name" value="RRM"/>
    <property type="match status" value="4"/>
</dbReference>
<dbReference type="CDD" id="cd00590">
    <property type="entry name" value="RRM_SF"/>
    <property type="match status" value="1"/>
</dbReference>
<dbReference type="PROSITE" id="PS50917">
    <property type="entry name" value="SPOC"/>
    <property type="match status" value="1"/>
</dbReference>
<feature type="region of interest" description="Disordered" evidence="10">
    <location>
        <begin position="479"/>
        <end position="513"/>
    </location>
</feature>
<feature type="domain" description="SPOC" evidence="12">
    <location>
        <begin position="820"/>
        <end position="982"/>
    </location>
</feature>
<comment type="similarity">
    <text evidence="2">Belongs to the RRM Spen family.</text>
</comment>
<dbReference type="Proteomes" id="UP001165289">
    <property type="component" value="Unassembled WGS sequence"/>
</dbReference>
<dbReference type="EMBL" id="JAKMXF010000302">
    <property type="protein sequence ID" value="KAI6651601.1"/>
    <property type="molecule type" value="Genomic_DNA"/>
</dbReference>
<dbReference type="SMART" id="SM00360">
    <property type="entry name" value="RRM"/>
    <property type="match status" value="4"/>
</dbReference>